<proteinExistence type="inferred from homology"/>
<dbReference type="SMART" id="SM00220">
    <property type="entry name" value="S_TKc"/>
    <property type="match status" value="1"/>
</dbReference>
<dbReference type="GO" id="GO:0004674">
    <property type="term" value="F:protein serine/threonine kinase activity"/>
    <property type="evidence" value="ECO:0007669"/>
    <property type="project" value="UniProtKB-KW"/>
</dbReference>
<comment type="similarity">
    <text evidence="4">Belongs to the protein kinase superfamily.</text>
</comment>
<dbReference type="PROSITE" id="PS50011">
    <property type="entry name" value="PROTEIN_KINASE_DOM"/>
    <property type="match status" value="1"/>
</dbReference>
<dbReference type="Proteomes" id="UP001175271">
    <property type="component" value="Unassembled WGS sequence"/>
</dbReference>
<organism evidence="6 7">
    <name type="scientific">Steinernema hermaphroditum</name>
    <dbReference type="NCBI Taxonomy" id="289476"/>
    <lineage>
        <taxon>Eukaryota</taxon>
        <taxon>Metazoa</taxon>
        <taxon>Ecdysozoa</taxon>
        <taxon>Nematoda</taxon>
        <taxon>Chromadorea</taxon>
        <taxon>Rhabditida</taxon>
        <taxon>Tylenchina</taxon>
        <taxon>Panagrolaimomorpha</taxon>
        <taxon>Strongyloidoidea</taxon>
        <taxon>Steinernematidae</taxon>
        <taxon>Steinernema</taxon>
    </lineage>
</organism>
<dbReference type="Pfam" id="PF00069">
    <property type="entry name" value="Pkinase"/>
    <property type="match status" value="1"/>
</dbReference>
<accession>A0AA39IRV5</accession>
<dbReference type="AlphaFoldDB" id="A0AA39IRV5"/>
<dbReference type="EMBL" id="JAUCMV010000001">
    <property type="protein sequence ID" value="KAK0429278.1"/>
    <property type="molecule type" value="Genomic_DNA"/>
</dbReference>
<sequence length="335" mass="38989">MTLQYLPVYAPEAFYCAPPEEPEPLPSQLLFNGDVFRITKQLGSGGFGTVHTMTNARGMRIAVKTIQESGEDVLKEVAIWSQLRHPNIVQFFEYQRLPTLHFLLMEHAAHGDLFTFINDKHAQLTPWLRHRIVRQLVEAVTFIHASGFVHCDIKPENVLFADPNVVKICDFGLARPISRDEYGRELQDMFAQGTVHYYTPEKYYWRPSFSTKDDIWALGVTILSMAIGSTPWMEPSEQDQDFKIWKCDPMSRPCYEQLYRSDRGLFDLIRNMLHPQEGFRWNALQVRWSLYVQQTCWVPEPPCVIIPTYVAPQQGFVELKRKCLKRKQRTALVVY</sequence>
<keyword evidence="4" id="KW-0723">Serine/threonine-protein kinase</keyword>
<evidence type="ECO:0000256" key="1">
    <source>
        <dbReference type="ARBA" id="ARBA00022741"/>
    </source>
</evidence>
<evidence type="ECO:0000259" key="5">
    <source>
        <dbReference type="PROSITE" id="PS50011"/>
    </source>
</evidence>
<dbReference type="PROSITE" id="PS00108">
    <property type="entry name" value="PROTEIN_KINASE_ST"/>
    <property type="match status" value="1"/>
</dbReference>
<dbReference type="PROSITE" id="PS00107">
    <property type="entry name" value="PROTEIN_KINASE_ATP"/>
    <property type="match status" value="1"/>
</dbReference>
<dbReference type="Gene3D" id="1.10.510.10">
    <property type="entry name" value="Transferase(Phosphotransferase) domain 1"/>
    <property type="match status" value="1"/>
</dbReference>
<dbReference type="SUPFAM" id="SSF56112">
    <property type="entry name" value="Protein kinase-like (PK-like)"/>
    <property type="match status" value="1"/>
</dbReference>
<dbReference type="InterPro" id="IPR017441">
    <property type="entry name" value="Protein_kinase_ATP_BS"/>
</dbReference>
<keyword evidence="7" id="KW-1185">Reference proteome</keyword>
<protein>
    <recommendedName>
        <fullName evidence="5">Protein kinase domain-containing protein</fullName>
    </recommendedName>
</protein>
<dbReference type="PANTHER" id="PTHR24359">
    <property type="entry name" value="SERINE/THREONINE-PROTEIN KINASE SBK1"/>
    <property type="match status" value="1"/>
</dbReference>
<dbReference type="InterPro" id="IPR011009">
    <property type="entry name" value="Kinase-like_dom_sf"/>
</dbReference>
<evidence type="ECO:0000313" key="6">
    <source>
        <dbReference type="EMBL" id="KAK0429278.1"/>
    </source>
</evidence>
<dbReference type="CDD" id="cd00180">
    <property type="entry name" value="PKc"/>
    <property type="match status" value="1"/>
</dbReference>
<dbReference type="PANTHER" id="PTHR24359:SF1">
    <property type="entry name" value="INHIBITOR OF NUCLEAR FACTOR KAPPA-B KINASE EPSILON SUBUNIT HOMOLOG 1-RELATED"/>
    <property type="match status" value="1"/>
</dbReference>
<evidence type="ECO:0000256" key="3">
    <source>
        <dbReference type="PROSITE-ProRule" id="PRU10141"/>
    </source>
</evidence>
<evidence type="ECO:0000256" key="2">
    <source>
        <dbReference type="ARBA" id="ARBA00022840"/>
    </source>
</evidence>
<feature type="binding site" evidence="3">
    <location>
        <position position="64"/>
    </location>
    <ligand>
        <name>ATP</name>
        <dbReference type="ChEBI" id="CHEBI:30616"/>
    </ligand>
</feature>
<evidence type="ECO:0000313" key="7">
    <source>
        <dbReference type="Proteomes" id="UP001175271"/>
    </source>
</evidence>
<comment type="caution">
    <text evidence="6">The sequence shown here is derived from an EMBL/GenBank/DDBJ whole genome shotgun (WGS) entry which is preliminary data.</text>
</comment>
<reference evidence="6" key="1">
    <citation type="submission" date="2023-06" db="EMBL/GenBank/DDBJ databases">
        <title>Genomic analysis of the entomopathogenic nematode Steinernema hermaphroditum.</title>
        <authorList>
            <person name="Schwarz E.M."/>
            <person name="Heppert J.K."/>
            <person name="Baniya A."/>
            <person name="Schwartz H.T."/>
            <person name="Tan C.-H."/>
            <person name="Antoshechkin I."/>
            <person name="Sternberg P.W."/>
            <person name="Goodrich-Blair H."/>
            <person name="Dillman A.R."/>
        </authorList>
    </citation>
    <scope>NUCLEOTIDE SEQUENCE</scope>
    <source>
        <strain evidence="6">PS9179</strain>
        <tissue evidence="6">Whole animal</tissue>
    </source>
</reference>
<evidence type="ECO:0000256" key="4">
    <source>
        <dbReference type="RuleBase" id="RU000304"/>
    </source>
</evidence>
<keyword evidence="1 3" id="KW-0547">Nucleotide-binding</keyword>
<dbReference type="GO" id="GO:0005524">
    <property type="term" value="F:ATP binding"/>
    <property type="evidence" value="ECO:0007669"/>
    <property type="project" value="UniProtKB-UniRule"/>
</dbReference>
<dbReference type="InterPro" id="IPR008271">
    <property type="entry name" value="Ser/Thr_kinase_AS"/>
</dbReference>
<keyword evidence="2 3" id="KW-0067">ATP-binding</keyword>
<gene>
    <name evidence="6" type="ORF">QR680_011290</name>
</gene>
<dbReference type="InterPro" id="IPR000719">
    <property type="entry name" value="Prot_kinase_dom"/>
</dbReference>
<name>A0AA39IRV5_9BILA</name>
<keyword evidence="4" id="KW-0418">Kinase</keyword>
<feature type="domain" description="Protein kinase" evidence="5">
    <location>
        <begin position="36"/>
        <end position="292"/>
    </location>
</feature>
<keyword evidence="4" id="KW-0808">Transferase</keyword>